<accession>A0A8S9ZLZ1</accession>
<keyword evidence="2" id="KW-1185">Reference proteome</keyword>
<sequence>MFYNFKKHVKTENCKENIEISEKNKKKSHLCFTDTRIHLPLTDFIAHTYAPILFEVICNNQTLYFFGQICNLEREEKETYACSF</sequence>
<protein>
    <submittedName>
        <fullName evidence="1">Uncharacterized protein</fullName>
    </submittedName>
</protein>
<dbReference type="AlphaFoldDB" id="A0A8S9ZLZ1"/>
<organism evidence="1 2">
    <name type="scientific">Meloidogyne graminicola</name>
    <dbReference type="NCBI Taxonomy" id="189291"/>
    <lineage>
        <taxon>Eukaryota</taxon>
        <taxon>Metazoa</taxon>
        <taxon>Ecdysozoa</taxon>
        <taxon>Nematoda</taxon>
        <taxon>Chromadorea</taxon>
        <taxon>Rhabditida</taxon>
        <taxon>Tylenchina</taxon>
        <taxon>Tylenchomorpha</taxon>
        <taxon>Tylenchoidea</taxon>
        <taxon>Meloidogynidae</taxon>
        <taxon>Meloidogyninae</taxon>
        <taxon>Meloidogyne</taxon>
    </lineage>
</organism>
<dbReference type="EMBL" id="JABEBT010000058">
    <property type="protein sequence ID" value="KAF7634414.1"/>
    <property type="molecule type" value="Genomic_DNA"/>
</dbReference>
<proteinExistence type="predicted"/>
<gene>
    <name evidence="1" type="ORF">Mgra_00006169</name>
</gene>
<evidence type="ECO:0000313" key="1">
    <source>
        <dbReference type="EMBL" id="KAF7634414.1"/>
    </source>
</evidence>
<reference evidence="1" key="1">
    <citation type="journal article" date="2020" name="Ecol. Evol.">
        <title>Genome structure and content of the rice root-knot nematode (Meloidogyne graminicola).</title>
        <authorList>
            <person name="Phan N.T."/>
            <person name="Danchin E.G.J."/>
            <person name="Klopp C."/>
            <person name="Perfus-Barbeoch L."/>
            <person name="Kozlowski D.K."/>
            <person name="Koutsovoulos G.D."/>
            <person name="Lopez-Roques C."/>
            <person name="Bouchez O."/>
            <person name="Zahm M."/>
            <person name="Besnard G."/>
            <person name="Bellafiore S."/>
        </authorList>
    </citation>
    <scope>NUCLEOTIDE SEQUENCE</scope>
    <source>
        <strain evidence="1">VN-18</strain>
    </source>
</reference>
<comment type="caution">
    <text evidence="1">The sequence shown here is derived from an EMBL/GenBank/DDBJ whole genome shotgun (WGS) entry which is preliminary data.</text>
</comment>
<evidence type="ECO:0000313" key="2">
    <source>
        <dbReference type="Proteomes" id="UP000605970"/>
    </source>
</evidence>
<dbReference type="Proteomes" id="UP000605970">
    <property type="component" value="Unassembled WGS sequence"/>
</dbReference>
<name>A0A8S9ZLZ1_9BILA</name>